<dbReference type="EMBL" id="JAAVJI010000002">
    <property type="protein sequence ID" value="NJP00156.1"/>
    <property type="molecule type" value="Genomic_DNA"/>
</dbReference>
<sequence length="69" mass="7783">MIDSHSGQPWSYAHFHYSTAQPRFQDFVAAHLKTPGQRLQGTGAPGEAAVWRGEISRQLATKLFEPLFR</sequence>
<reference evidence="1 2" key="1">
    <citation type="submission" date="2020-03" db="EMBL/GenBank/DDBJ databases">
        <authorList>
            <person name="Wang L."/>
            <person name="He N."/>
            <person name="Li Y."/>
            <person name="Fang Y."/>
            <person name="Zhang F."/>
        </authorList>
    </citation>
    <scope>NUCLEOTIDE SEQUENCE [LARGE SCALE GENOMIC DNA]</scope>
    <source>
        <strain evidence="2">hsmgli-8</strain>
    </source>
</reference>
<accession>A0ABX0YAV6</accession>
<evidence type="ECO:0000313" key="1">
    <source>
        <dbReference type="EMBL" id="NJP00156.1"/>
    </source>
</evidence>
<protein>
    <submittedName>
        <fullName evidence="1">Uncharacterized protein</fullName>
    </submittedName>
</protein>
<dbReference type="Proteomes" id="UP000746535">
    <property type="component" value="Unassembled WGS sequence"/>
</dbReference>
<evidence type="ECO:0000313" key="2">
    <source>
        <dbReference type="Proteomes" id="UP000746535"/>
    </source>
</evidence>
<name>A0ABX0YAV6_9PSED</name>
<dbReference type="RefSeq" id="WP_168082029.1">
    <property type="nucleotide sequence ID" value="NZ_JAAVJI010000002.1"/>
</dbReference>
<comment type="caution">
    <text evidence="1">The sequence shown here is derived from an EMBL/GenBank/DDBJ whole genome shotgun (WGS) entry which is preliminary data.</text>
</comment>
<organism evidence="1 2">
    <name type="scientific">Pseudomonas quercus</name>
    <dbReference type="NCBI Taxonomy" id="2722792"/>
    <lineage>
        <taxon>Bacteria</taxon>
        <taxon>Pseudomonadati</taxon>
        <taxon>Pseudomonadota</taxon>
        <taxon>Gammaproteobacteria</taxon>
        <taxon>Pseudomonadales</taxon>
        <taxon>Pseudomonadaceae</taxon>
        <taxon>Pseudomonas</taxon>
    </lineage>
</organism>
<keyword evidence="2" id="KW-1185">Reference proteome</keyword>
<proteinExistence type="predicted"/>
<gene>
    <name evidence="1" type="ORF">HBH25_04695</name>
</gene>